<evidence type="ECO:0000313" key="1">
    <source>
        <dbReference type="EMBL" id="MBM7413843.1"/>
    </source>
</evidence>
<comment type="caution">
    <text evidence="1">The sequence shown here is derived from an EMBL/GenBank/DDBJ whole genome shotgun (WGS) entry which is preliminary data.</text>
</comment>
<proteinExistence type="predicted"/>
<name>A0ABS2KPE9_9NOCA</name>
<dbReference type="EMBL" id="JAFBBK010000001">
    <property type="protein sequence ID" value="MBM7413843.1"/>
    <property type="molecule type" value="Genomic_DNA"/>
</dbReference>
<accession>A0ABS2KPE9</accession>
<dbReference type="RefSeq" id="WP_307806135.1">
    <property type="nucleotide sequence ID" value="NZ_JAFBBK010000001.1"/>
</dbReference>
<sequence length="209" mass="22308">MSFDCFGAGQLVSTTMFPATSWRDGDATARTVFSTFEVVMDLHEMLWHLTRVRTRGHDSDLTDEVDLLCAEISAAIEAGAASVLAVDVASVRGRVRQVLDAVSVEVRAAYFADGAVTDSRLVPRADLAGADLRAPRLVGADLRGASLVGADLRRSDLAGCDLLGADLRGADVRGADLRDALFVTRTQLASARGDRNTRLPPDLEVPPGW</sequence>
<protein>
    <recommendedName>
        <fullName evidence="3">Pentapeptide repeat-containing protein</fullName>
    </recommendedName>
</protein>
<dbReference type="InterPro" id="IPR001646">
    <property type="entry name" value="5peptide_repeat"/>
</dbReference>
<organism evidence="1 2">
    <name type="scientific">Rhodococcoides corynebacterioides</name>
    <dbReference type="NCBI Taxonomy" id="53972"/>
    <lineage>
        <taxon>Bacteria</taxon>
        <taxon>Bacillati</taxon>
        <taxon>Actinomycetota</taxon>
        <taxon>Actinomycetes</taxon>
        <taxon>Mycobacteriales</taxon>
        <taxon>Nocardiaceae</taxon>
        <taxon>Rhodococcoides</taxon>
    </lineage>
</organism>
<evidence type="ECO:0000313" key="2">
    <source>
        <dbReference type="Proteomes" id="UP000703038"/>
    </source>
</evidence>
<dbReference type="PANTHER" id="PTHR14136:SF17">
    <property type="entry name" value="BTB_POZ DOMAIN-CONTAINING PROTEIN KCTD9"/>
    <property type="match status" value="1"/>
</dbReference>
<dbReference type="PANTHER" id="PTHR14136">
    <property type="entry name" value="BTB_POZ DOMAIN-CONTAINING PROTEIN KCTD9"/>
    <property type="match status" value="1"/>
</dbReference>
<reference evidence="1 2" key="1">
    <citation type="submission" date="2021-01" db="EMBL/GenBank/DDBJ databases">
        <title>Genomics of switchgrass bacterial isolates.</title>
        <authorList>
            <person name="Shade A."/>
        </authorList>
    </citation>
    <scope>NUCLEOTIDE SEQUENCE [LARGE SCALE GENOMIC DNA]</scope>
    <source>
        <strain evidence="1 2">PvP111</strain>
    </source>
</reference>
<keyword evidence="2" id="KW-1185">Reference proteome</keyword>
<dbReference type="Gene3D" id="2.160.20.80">
    <property type="entry name" value="E3 ubiquitin-protein ligase SopA"/>
    <property type="match status" value="1"/>
</dbReference>
<gene>
    <name evidence="1" type="ORF">JOE42_000576</name>
</gene>
<dbReference type="InterPro" id="IPR051082">
    <property type="entry name" value="Pentapeptide-BTB/POZ_domain"/>
</dbReference>
<dbReference type="Pfam" id="PF00805">
    <property type="entry name" value="Pentapeptide"/>
    <property type="match status" value="1"/>
</dbReference>
<dbReference type="SUPFAM" id="SSF141571">
    <property type="entry name" value="Pentapeptide repeat-like"/>
    <property type="match status" value="1"/>
</dbReference>
<dbReference type="Proteomes" id="UP000703038">
    <property type="component" value="Unassembled WGS sequence"/>
</dbReference>
<evidence type="ECO:0008006" key="3">
    <source>
        <dbReference type="Google" id="ProtNLM"/>
    </source>
</evidence>